<evidence type="ECO:0000256" key="2">
    <source>
        <dbReference type="SAM" id="Coils"/>
    </source>
</evidence>
<dbReference type="InterPro" id="IPR007157">
    <property type="entry name" value="PspA_VIPP1"/>
</dbReference>
<feature type="compositionally biased region" description="Polar residues" evidence="3">
    <location>
        <begin position="53"/>
        <end position="69"/>
    </location>
</feature>
<dbReference type="InterPro" id="IPR014319">
    <property type="entry name" value="Phageshock_PspA"/>
</dbReference>
<proteinExistence type="inferred from homology"/>
<name>A0A369Q3G8_9SPHN</name>
<evidence type="ECO:0000256" key="3">
    <source>
        <dbReference type="SAM" id="MobiDB-lite"/>
    </source>
</evidence>
<dbReference type="GO" id="GO:0005829">
    <property type="term" value="C:cytosol"/>
    <property type="evidence" value="ECO:0007669"/>
    <property type="project" value="TreeGrafter"/>
</dbReference>
<feature type="region of interest" description="Disordered" evidence="3">
    <location>
        <begin position="1"/>
        <end position="74"/>
    </location>
</feature>
<keyword evidence="2" id="KW-0175">Coiled coil</keyword>
<evidence type="ECO:0000313" key="5">
    <source>
        <dbReference type="Proteomes" id="UP000253727"/>
    </source>
</evidence>
<evidence type="ECO:0000313" key="4">
    <source>
        <dbReference type="EMBL" id="RDC59433.1"/>
    </source>
</evidence>
<comment type="caution">
    <text evidence="4">The sequence shown here is derived from an EMBL/GenBank/DDBJ whole genome shotgun (WGS) entry which is preliminary data.</text>
</comment>
<dbReference type="Pfam" id="PF04012">
    <property type="entry name" value="PspA_IM30"/>
    <property type="match status" value="1"/>
</dbReference>
<gene>
    <name evidence="4" type="ORF">HME9302_00621</name>
</gene>
<feature type="compositionally biased region" description="Basic and acidic residues" evidence="3">
    <location>
        <begin position="15"/>
        <end position="27"/>
    </location>
</feature>
<dbReference type="RefSeq" id="WP_230079847.1">
    <property type="nucleotide sequence ID" value="NZ_QBKA01000002.1"/>
</dbReference>
<organism evidence="4 5">
    <name type="scientific">Alteripontixanthobacter maritimus</name>
    <dbReference type="NCBI Taxonomy" id="2161824"/>
    <lineage>
        <taxon>Bacteria</taxon>
        <taxon>Pseudomonadati</taxon>
        <taxon>Pseudomonadota</taxon>
        <taxon>Alphaproteobacteria</taxon>
        <taxon>Sphingomonadales</taxon>
        <taxon>Erythrobacteraceae</taxon>
        <taxon>Alteripontixanthobacter</taxon>
    </lineage>
</organism>
<reference evidence="4 5" key="1">
    <citation type="submission" date="2018-04" db="EMBL/GenBank/DDBJ databases">
        <title>Altererythrobacter sp. HME9302 genome sequencing and assembly.</title>
        <authorList>
            <person name="Kang H."/>
            <person name="Kim H."/>
            <person name="Joh K."/>
        </authorList>
    </citation>
    <scope>NUCLEOTIDE SEQUENCE [LARGE SCALE GENOMIC DNA]</scope>
    <source>
        <strain evidence="4 5">HME9302</strain>
    </source>
</reference>
<dbReference type="NCBIfam" id="TIGR02977">
    <property type="entry name" value="phageshock_pspA"/>
    <property type="match status" value="1"/>
</dbReference>
<protein>
    <submittedName>
        <fullName evidence="4">Phage shock protein A like protein</fullName>
    </submittedName>
</protein>
<feature type="coiled-coil region" evidence="2">
    <location>
        <begin position="191"/>
        <end position="239"/>
    </location>
</feature>
<dbReference type="PANTHER" id="PTHR31088:SF6">
    <property type="entry name" value="PHAGE SHOCK PROTEIN A"/>
    <property type="match status" value="1"/>
</dbReference>
<dbReference type="EMBL" id="QBKA01000002">
    <property type="protein sequence ID" value="RDC59433.1"/>
    <property type="molecule type" value="Genomic_DNA"/>
</dbReference>
<keyword evidence="5" id="KW-1185">Reference proteome</keyword>
<dbReference type="Proteomes" id="UP000253727">
    <property type="component" value="Unassembled WGS sequence"/>
</dbReference>
<feature type="compositionally biased region" description="Basic and acidic residues" evidence="3">
    <location>
        <begin position="36"/>
        <end position="46"/>
    </location>
</feature>
<accession>A0A369Q3G8</accession>
<dbReference type="PANTHER" id="PTHR31088">
    <property type="entry name" value="MEMBRANE-ASSOCIATED PROTEIN VIPP1, CHLOROPLASTIC"/>
    <property type="match status" value="1"/>
</dbReference>
<evidence type="ECO:0000256" key="1">
    <source>
        <dbReference type="ARBA" id="ARBA00043985"/>
    </source>
</evidence>
<comment type="similarity">
    <text evidence="1">Belongs to the PspA/Vipp/IM30 family.</text>
</comment>
<sequence length="324" mass="36093">MNAPRTPPKGSKKPGQSDDRLKPETSETPRTSGEPSRLDEEVERLRRNPPPSQANRVSNNTRVRLTGTQPKPAPASYETFGSLFSNGAPLMGIFNRTRDIIAANFTDMLDKADDPAKMIRMIIMEMEETLVEVRASAARTIADQKEMHRHTVKLDRLQTDWAEKAQLALSKDREDLARAALVEKRKAADMGEQLKEEITVLDDALRAYEQDIAKLQNRLREARSRQTAIAARLESAENRVKLRTLMTNERTDDALSRFDQLERRVDYAEGRADALGMEGGAPPSLSDEIAALEGADKVDDELAEMKRLLGKSGAPADDAAKKED</sequence>
<dbReference type="GO" id="GO:0009271">
    <property type="term" value="P:phage shock"/>
    <property type="evidence" value="ECO:0007669"/>
    <property type="project" value="TreeGrafter"/>
</dbReference>
<dbReference type="AlphaFoldDB" id="A0A369Q3G8"/>